<dbReference type="AlphaFoldDB" id="A0A6H0WGJ2"/>
<dbReference type="SUPFAM" id="SSF140423">
    <property type="entry name" value="MW0975(SA0943)-like"/>
    <property type="match status" value="1"/>
</dbReference>
<keyword evidence="3" id="KW-1185">Reference proteome</keyword>
<dbReference type="PROSITE" id="PS51257">
    <property type="entry name" value="PROKAR_LIPOPROTEIN"/>
    <property type="match status" value="1"/>
</dbReference>
<sequence length="223" mass="25882">MKDAIKRRFGMKIGAFCAMTLMITGCTGQDPVDSLHHSLEKAAESEKPFQEEQKTLEDLEAKENQLYGDVMKLNMDDYKNIVALSNEALENVNKREEHLKIENDSMKKSESEFEEAKTSAEHIKDENIKEKADAAASHMEKRYTSYGSMYEEYKKALQFNKKLYNQLKDKDLTRDDLERQIDKVNASYEKVLKYSGEFNEQTEKYNKARNDLYDAAGYHVKKS</sequence>
<gene>
    <name evidence="2" type="ORF">G4P54_07625</name>
</gene>
<feature type="coiled-coil region" evidence="1">
    <location>
        <begin position="150"/>
        <end position="187"/>
    </location>
</feature>
<evidence type="ECO:0008006" key="4">
    <source>
        <dbReference type="Google" id="ProtNLM"/>
    </source>
</evidence>
<accession>A0A6H0WGJ2</accession>
<proteinExistence type="predicted"/>
<evidence type="ECO:0000256" key="1">
    <source>
        <dbReference type="SAM" id="Coils"/>
    </source>
</evidence>
<dbReference type="InterPro" id="IPR019454">
    <property type="entry name" value="Lipoprot_YkyA-like"/>
</dbReference>
<reference evidence="2 3" key="1">
    <citation type="submission" date="2020-02" db="EMBL/GenBank/DDBJ databases">
        <title>Genome sequencing, annotation and comparative genomic analysis of Bacillus tequilensis EA-CB0015, an effective biological control agent against Pseudocercospora fijiensis in banana plants.</title>
        <authorList>
            <person name="Cuellar-Gaviria T.Z."/>
            <person name="Ju K.-S."/>
            <person name="Villegas-Escobar V."/>
        </authorList>
    </citation>
    <scope>NUCLEOTIDE SEQUENCE [LARGE SCALE GENOMIC DNA]</scope>
    <source>
        <strain evidence="2 3">EA-CB0015</strain>
    </source>
</reference>
<evidence type="ECO:0000313" key="2">
    <source>
        <dbReference type="EMBL" id="QIW79671.1"/>
    </source>
</evidence>
<dbReference type="Proteomes" id="UP000501914">
    <property type="component" value="Chromosome"/>
</dbReference>
<name>A0A6H0WGJ2_9BACI</name>
<feature type="coiled-coil region" evidence="1">
    <location>
        <begin position="49"/>
        <end position="126"/>
    </location>
</feature>
<organism evidence="2 3">
    <name type="scientific">Bacillus tequilensis</name>
    <dbReference type="NCBI Taxonomy" id="227866"/>
    <lineage>
        <taxon>Bacteria</taxon>
        <taxon>Bacillati</taxon>
        <taxon>Bacillota</taxon>
        <taxon>Bacilli</taxon>
        <taxon>Bacillales</taxon>
        <taxon>Bacillaceae</taxon>
        <taxon>Bacillus</taxon>
    </lineage>
</organism>
<dbReference type="OrthoDB" id="2576511at2"/>
<dbReference type="KEGG" id="bteq:G4P54_07625"/>
<keyword evidence="1" id="KW-0175">Coiled coil</keyword>
<dbReference type="RefSeq" id="WP_024716204.1">
    <property type="nucleotide sequence ID" value="NZ_CP048852.1"/>
</dbReference>
<dbReference type="EMBL" id="CP048852">
    <property type="protein sequence ID" value="QIW79671.1"/>
    <property type="molecule type" value="Genomic_DNA"/>
</dbReference>
<dbReference type="Pfam" id="PF10368">
    <property type="entry name" value="YkyA"/>
    <property type="match status" value="1"/>
</dbReference>
<dbReference type="Gene3D" id="1.20.120.570">
    <property type="entry name" value="YkyA-like"/>
    <property type="match status" value="1"/>
</dbReference>
<evidence type="ECO:0000313" key="3">
    <source>
        <dbReference type="Proteomes" id="UP000501914"/>
    </source>
</evidence>
<dbReference type="InterPro" id="IPR036785">
    <property type="entry name" value="YkyA-like_sf"/>
</dbReference>
<protein>
    <recommendedName>
        <fullName evidence="4">YkyA family protein</fullName>
    </recommendedName>
</protein>